<dbReference type="GO" id="GO:0004222">
    <property type="term" value="F:metalloendopeptidase activity"/>
    <property type="evidence" value="ECO:0007669"/>
    <property type="project" value="InterPro"/>
</dbReference>
<sequence length="416" mass="45740">MPQIASETLANGLPLHRIHLDGTRATTILVAFDAGARTERPEENGMAHFLEHLVFKGGEKYDDYRKVNETAERMGGSLNAYTSHDLVAFHITVRAESAPDAIDLLTDFVGRPKLDQDELDRERGVVIQEIARYDDQPSAVAEHLIDRAAFGDHPLGRSVLGPAEHLRTFTRDAIVAFRERRWTGARGGAFIVGNTDHVAANGATAALFERFPTIGEPEPYEPAPAFVPQTLVERRDSNQSHLRMSYRPDIDVDDRAQRAAMTIYSTLLGGSMGSRLFDEIREQRGLCYSVYAMDHAYADVPVLQLSAGLDSSKCGEAYARMKEIVAELHADGPTEEEVQRARAYAAGRRVLAFENTNAVARYAANQAIVHGEDLDPDRAIEALDAVTFDEVAAIAKKVDPQTLSVACVGPHDADEF</sequence>
<dbReference type="InterPro" id="IPR011249">
    <property type="entry name" value="Metalloenz_LuxS/M16"/>
</dbReference>
<evidence type="ECO:0000259" key="4">
    <source>
        <dbReference type="Pfam" id="PF05193"/>
    </source>
</evidence>
<comment type="similarity">
    <text evidence="1 2">Belongs to the peptidase M16 family.</text>
</comment>
<evidence type="ECO:0000256" key="1">
    <source>
        <dbReference type="ARBA" id="ARBA00007261"/>
    </source>
</evidence>
<proteinExistence type="inferred from homology"/>
<evidence type="ECO:0000313" key="5">
    <source>
        <dbReference type="EMBL" id="PTL60562.1"/>
    </source>
</evidence>
<dbReference type="Pfam" id="PF00675">
    <property type="entry name" value="Peptidase_M16"/>
    <property type="match status" value="1"/>
</dbReference>
<keyword evidence="6" id="KW-1185">Reference proteome</keyword>
<dbReference type="InterPro" id="IPR011765">
    <property type="entry name" value="Pept_M16_N"/>
</dbReference>
<feature type="domain" description="Peptidase M16 N-terminal" evidence="3">
    <location>
        <begin position="22"/>
        <end position="162"/>
    </location>
</feature>
<name>A0A2T4UMU9_9ACTN</name>
<dbReference type="RefSeq" id="WP_107569307.1">
    <property type="nucleotide sequence ID" value="NZ_PYYB01000001.1"/>
</dbReference>
<dbReference type="GO" id="GO:0046872">
    <property type="term" value="F:metal ion binding"/>
    <property type="evidence" value="ECO:0007669"/>
    <property type="project" value="InterPro"/>
</dbReference>
<dbReference type="SUPFAM" id="SSF63411">
    <property type="entry name" value="LuxS/MPP-like metallohydrolase"/>
    <property type="match status" value="2"/>
</dbReference>
<dbReference type="OrthoDB" id="9811314at2"/>
<evidence type="ECO:0000256" key="2">
    <source>
        <dbReference type="RuleBase" id="RU004447"/>
    </source>
</evidence>
<dbReference type="InterPro" id="IPR001431">
    <property type="entry name" value="Pept_M16_Zn_BS"/>
</dbReference>
<gene>
    <name evidence="5" type="ORF">C7Y72_13395</name>
</gene>
<dbReference type="PANTHER" id="PTHR11851:SF49">
    <property type="entry name" value="MITOCHONDRIAL-PROCESSING PEPTIDASE SUBUNIT ALPHA"/>
    <property type="match status" value="1"/>
</dbReference>
<dbReference type="AlphaFoldDB" id="A0A2T4UMU9"/>
<dbReference type="Proteomes" id="UP000240739">
    <property type="component" value="Unassembled WGS sequence"/>
</dbReference>
<dbReference type="InterPro" id="IPR050361">
    <property type="entry name" value="MPP/UQCRC_Complex"/>
</dbReference>
<evidence type="ECO:0000259" key="3">
    <source>
        <dbReference type="Pfam" id="PF00675"/>
    </source>
</evidence>
<dbReference type="PROSITE" id="PS00143">
    <property type="entry name" value="INSULINASE"/>
    <property type="match status" value="1"/>
</dbReference>
<reference evidence="5 6" key="1">
    <citation type="submission" date="2018-03" db="EMBL/GenBank/DDBJ databases">
        <title>Aquarubrobacter algicola gen. nov., sp. nov., a novel actinobacterium isolated from shallow eutrophic lake during the end of cyanobacterial harmful algal blooms.</title>
        <authorList>
            <person name="Chun S.J."/>
        </authorList>
    </citation>
    <scope>NUCLEOTIDE SEQUENCE [LARGE SCALE GENOMIC DNA]</scope>
    <source>
        <strain evidence="5 6">Seoho-28</strain>
    </source>
</reference>
<dbReference type="Gene3D" id="3.30.830.10">
    <property type="entry name" value="Metalloenzyme, LuxS/M16 peptidase-like"/>
    <property type="match status" value="2"/>
</dbReference>
<dbReference type="PANTHER" id="PTHR11851">
    <property type="entry name" value="METALLOPROTEASE"/>
    <property type="match status" value="1"/>
</dbReference>
<accession>A0A2T4UMU9</accession>
<comment type="caution">
    <text evidence="5">The sequence shown here is derived from an EMBL/GenBank/DDBJ whole genome shotgun (WGS) entry which is preliminary data.</text>
</comment>
<dbReference type="Pfam" id="PF05193">
    <property type="entry name" value="Peptidase_M16_C"/>
    <property type="match status" value="1"/>
</dbReference>
<protein>
    <submittedName>
        <fullName evidence="5">Insulinase family protein</fullName>
    </submittedName>
</protein>
<dbReference type="EMBL" id="PYYB01000001">
    <property type="protein sequence ID" value="PTL60562.1"/>
    <property type="molecule type" value="Genomic_DNA"/>
</dbReference>
<dbReference type="GO" id="GO:0006508">
    <property type="term" value="P:proteolysis"/>
    <property type="evidence" value="ECO:0007669"/>
    <property type="project" value="InterPro"/>
</dbReference>
<evidence type="ECO:0000313" key="6">
    <source>
        <dbReference type="Proteomes" id="UP000240739"/>
    </source>
</evidence>
<organism evidence="5 6">
    <name type="scientific">Paraconexibacter algicola</name>
    <dbReference type="NCBI Taxonomy" id="2133960"/>
    <lineage>
        <taxon>Bacteria</taxon>
        <taxon>Bacillati</taxon>
        <taxon>Actinomycetota</taxon>
        <taxon>Thermoleophilia</taxon>
        <taxon>Solirubrobacterales</taxon>
        <taxon>Paraconexibacteraceae</taxon>
        <taxon>Paraconexibacter</taxon>
    </lineage>
</organism>
<feature type="domain" description="Peptidase M16 C-terminal" evidence="4">
    <location>
        <begin position="169"/>
        <end position="343"/>
    </location>
</feature>
<dbReference type="InterPro" id="IPR007863">
    <property type="entry name" value="Peptidase_M16_C"/>
</dbReference>